<dbReference type="GO" id="GO:0030020">
    <property type="term" value="F:extracellular matrix structural constituent conferring tensile strength"/>
    <property type="evidence" value="ECO:0007669"/>
    <property type="project" value="TreeGrafter"/>
</dbReference>
<evidence type="ECO:0000256" key="1">
    <source>
        <dbReference type="ARBA" id="ARBA00022729"/>
    </source>
</evidence>
<keyword evidence="6" id="KW-1185">Reference proteome</keyword>
<feature type="compositionally biased region" description="Gly residues" evidence="3">
    <location>
        <begin position="430"/>
        <end position="439"/>
    </location>
</feature>
<sequence length="729" mass="74861">FCTGLHAHIMPFSSMSHLQTDQTLCPQTKDGNGLFPGFYIMTQFNIAELARRGTVKKVPGTTSQHIAYKIGPEFNFRINTRSAFPTGLPEEFAFSAAYRMSGNTQSKSWNLWQMQDLNGNEQLAVRLNGEALSVEFSYRTQENRQMMALFPYQALLFNSQWHKILLLVKKGSVSLITDCTATDSQQLAPRGQVNLDGFTHIGKLKDKSAIAVPFELQSMLIHCDLNIPQRDTCGDLPARREQFSDQNIMHYGRVKSMFFLQGERGDPSEDGSAGPDGDLGKPGSAGLPGLPGADCSNACPPGAPGHPGLPGMKVSFPGEEGDQGAPGEVGAQGPNGSQGIRGATGMIGSKGETVRFRLNKQLRNIIFLPGPQGTRGNTGLPGTKGDSGLPGVNGREGIPGMPGAKGAGGKPGSPGEVGLQGLPGLPGNPGPKGGGGEKGNSGQPGLIGTMGSAGKPGERGEQGEFGPIGPIGQPGPKGDLGLPGLPGPPGLPGIKGDRVRMSLPTTFKEIFVGNQGDPGNRGPEGARGQPGIEGPPGSPGPRGMQGNRGAPGPRGTQGPAVSGGCSHSLAHLVFAISEQLAQLAASLRRPESGAVGLPGRPGPPGPPGPSGDSGFPGHAGARGLPGLKGPLGLLGLKGPKGESLWDCEFRLLYRILVDLEQGEPGKPGYGQDGRDGERGSPGTPGQPGVPGPPGSAGPPGYCDPSACNLSAGAAHQSLKDSSMKGPGGN</sequence>
<dbReference type="PANTHER" id="PTHR24023">
    <property type="entry name" value="COLLAGEN ALPHA"/>
    <property type="match status" value="1"/>
</dbReference>
<evidence type="ECO:0000313" key="5">
    <source>
        <dbReference type="Ensembl" id="ENSSGRP00000048859.1"/>
    </source>
</evidence>
<evidence type="ECO:0000256" key="3">
    <source>
        <dbReference type="SAM" id="MobiDB-lite"/>
    </source>
</evidence>
<reference evidence="5" key="2">
    <citation type="submission" date="2025-09" db="UniProtKB">
        <authorList>
            <consortium name="Ensembl"/>
        </authorList>
    </citation>
    <scope>IDENTIFICATION</scope>
</reference>
<keyword evidence="2" id="KW-0677">Repeat</keyword>
<dbReference type="GO" id="GO:0005615">
    <property type="term" value="C:extracellular space"/>
    <property type="evidence" value="ECO:0007669"/>
    <property type="project" value="TreeGrafter"/>
</dbReference>
<dbReference type="InterPro" id="IPR013320">
    <property type="entry name" value="ConA-like_dom_sf"/>
</dbReference>
<dbReference type="InterPro" id="IPR001791">
    <property type="entry name" value="Laminin_G"/>
</dbReference>
<evidence type="ECO:0000259" key="4">
    <source>
        <dbReference type="SMART" id="SM00210"/>
    </source>
</evidence>
<feature type="compositionally biased region" description="Low complexity" evidence="3">
    <location>
        <begin position="464"/>
        <end position="483"/>
    </location>
</feature>
<keyword evidence="1" id="KW-0732">Signal</keyword>
<reference evidence="5" key="1">
    <citation type="submission" date="2025-08" db="UniProtKB">
        <authorList>
            <consortium name="Ensembl"/>
        </authorList>
    </citation>
    <scope>IDENTIFICATION</scope>
</reference>
<feature type="compositionally biased region" description="Pro residues" evidence="3">
    <location>
        <begin position="687"/>
        <end position="696"/>
    </location>
</feature>
<dbReference type="OMA" id="GLHAHIM"/>
<dbReference type="GO" id="GO:0030198">
    <property type="term" value="P:extracellular matrix organization"/>
    <property type="evidence" value="ECO:0007669"/>
    <property type="project" value="TreeGrafter"/>
</dbReference>
<evidence type="ECO:0000256" key="2">
    <source>
        <dbReference type="ARBA" id="ARBA00022737"/>
    </source>
</evidence>
<evidence type="ECO:0000313" key="6">
    <source>
        <dbReference type="Proteomes" id="UP000472262"/>
    </source>
</evidence>
<feature type="region of interest" description="Disordered" evidence="3">
    <location>
        <begin position="262"/>
        <end position="346"/>
    </location>
</feature>
<dbReference type="SMART" id="SM00210">
    <property type="entry name" value="TSPN"/>
    <property type="match status" value="1"/>
</dbReference>
<dbReference type="Proteomes" id="UP000472262">
    <property type="component" value="Unassembled WGS sequence"/>
</dbReference>
<feature type="compositionally biased region" description="Low complexity" evidence="3">
    <location>
        <begin position="413"/>
        <end position="425"/>
    </location>
</feature>
<dbReference type="GO" id="GO:0005594">
    <property type="term" value="C:collagen type IX trimer"/>
    <property type="evidence" value="ECO:0007669"/>
    <property type="project" value="TreeGrafter"/>
</dbReference>
<dbReference type="AlphaFoldDB" id="A0A672NC82"/>
<accession>A0A672NC82</accession>
<feature type="region of interest" description="Disordered" evidence="3">
    <location>
        <begin position="367"/>
        <end position="495"/>
    </location>
</feature>
<dbReference type="Pfam" id="PF02210">
    <property type="entry name" value="Laminin_G_2"/>
    <property type="match status" value="1"/>
</dbReference>
<name>A0A672NC82_SINGR</name>
<dbReference type="InterPro" id="IPR008160">
    <property type="entry name" value="Collagen"/>
</dbReference>
<organism evidence="5 6">
    <name type="scientific">Sinocyclocheilus grahami</name>
    <name type="common">Dianchi golden-line fish</name>
    <name type="synonym">Barbus grahami</name>
    <dbReference type="NCBI Taxonomy" id="75366"/>
    <lineage>
        <taxon>Eukaryota</taxon>
        <taxon>Metazoa</taxon>
        <taxon>Chordata</taxon>
        <taxon>Craniata</taxon>
        <taxon>Vertebrata</taxon>
        <taxon>Euteleostomi</taxon>
        <taxon>Actinopterygii</taxon>
        <taxon>Neopterygii</taxon>
        <taxon>Teleostei</taxon>
        <taxon>Ostariophysi</taxon>
        <taxon>Cypriniformes</taxon>
        <taxon>Cyprinidae</taxon>
        <taxon>Cyprininae</taxon>
        <taxon>Sinocyclocheilus</taxon>
    </lineage>
</organism>
<dbReference type="Gene3D" id="2.60.120.200">
    <property type="match status" value="1"/>
</dbReference>
<dbReference type="InterPro" id="IPR050149">
    <property type="entry name" value="Collagen_superfamily"/>
</dbReference>
<feature type="compositionally biased region" description="Gly residues" evidence="3">
    <location>
        <begin position="403"/>
        <end position="412"/>
    </location>
</feature>
<dbReference type="Ensembl" id="ENSSGRT00000052213.1">
    <property type="protein sequence ID" value="ENSSGRP00000048859.1"/>
    <property type="gene ID" value="ENSSGRG00000025991.1"/>
</dbReference>
<dbReference type="SUPFAM" id="SSF49899">
    <property type="entry name" value="Concanavalin A-like lectins/glucanases"/>
    <property type="match status" value="1"/>
</dbReference>
<proteinExistence type="predicted"/>
<feature type="region of interest" description="Disordered" evidence="3">
    <location>
        <begin position="661"/>
        <end position="708"/>
    </location>
</feature>
<feature type="region of interest" description="Disordered" evidence="3">
    <location>
        <begin position="591"/>
        <end position="623"/>
    </location>
</feature>
<dbReference type="InterPro" id="IPR048287">
    <property type="entry name" value="TSPN-like_N"/>
</dbReference>
<feature type="compositionally biased region" description="Pro residues" evidence="3">
    <location>
        <begin position="600"/>
        <end position="609"/>
    </location>
</feature>
<feature type="region of interest" description="Disordered" evidence="3">
    <location>
        <begin position="510"/>
        <end position="564"/>
    </location>
</feature>
<feature type="domain" description="Thrombospondin-like N-terminal" evidence="4">
    <location>
        <begin position="37"/>
        <end position="225"/>
    </location>
</feature>
<feature type="compositionally biased region" description="Low complexity" evidence="3">
    <location>
        <begin position="281"/>
        <end position="292"/>
    </location>
</feature>
<dbReference type="InParanoid" id="A0A672NC82"/>
<protein>
    <submittedName>
        <fullName evidence="5">Collagen, type IX, alpha 1b</fullName>
    </submittedName>
</protein>
<dbReference type="PANTHER" id="PTHR24023:SF918">
    <property type="entry name" value="COLLAGEN ALPHA-1(IX) CHAIN"/>
    <property type="match status" value="1"/>
</dbReference>
<dbReference type="Pfam" id="PF01391">
    <property type="entry name" value="Collagen"/>
    <property type="match status" value="4"/>
</dbReference>